<dbReference type="InterPro" id="IPR041095">
    <property type="entry name" value="EFG_II"/>
</dbReference>
<dbReference type="Pfam" id="PF00009">
    <property type="entry name" value="GTP_EFTU"/>
    <property type="match status" value="1"/>
</dbReference>
<dbReference type="Pfam" id="PF03144">
    <property type="entry name" value="GTP_EFTU_D2"/>
    <property type="match status" value="1"/>
</dbReference>
<keyword evidence="3 8" id="KW-0547">Nucleotide-binding</keyword>
<keyword evidence="6 8" id="KW-0342">GTP-binding</keyword>
<dbReference type="PANTHER" id="PTHR43636:SF2">
    <property type="entry name" value="ELONGATION FACTOR G, MITOCHONDRIAL"/>
    <property type="match status" value="1"/>
</dbReference>
<dbReference type="RefSeq" id="WP_120535932.1">
    <property type="nucleotide sequence ID" value="NZ_RAWI01000213.1"/>
</dbReference>
<dbReference type="SUPFAM" id="SSF54211">
    <property type="entry name" value="Ribosomal protein S5 domain 2-like"/>
    <property type="match status" value="1"/>
</dbReference>
<dbReference type="InterPro" id="IPR035647">
    <property type="entry name" value="EFG_III/V"/>
</dbReference>
<keyword evidence="4 8" id="KW-0251">Elongation factor</keyword>
<evidence type="ECO:0000256" key="4">
    <source>
        <dbReference type="ARBA" id="ARBA00022768"/>
    </source>
</evidence>
<dbReference type="InterPro" id="IPR009022">
    <property type="entry name" value="EFG_III"/>
</dbReference>
<dbReference type="InterPro" id="IPR005225">
    <property type="entry name" value="Small_GTP-bd"/>
</dbReference>
<accession>A0ABX9QDV4</accession>
<organism evidence="10 11">
    <name type="scientific">Corallococcus praedator</name>
    <dbReference type="NCBI Taxonomy" id="2316724"/>
    <lineage>
        <taxon>Bacteria</taxon>
        <taxon>Pseudomonadati</taxon>
        <taxon>Myxococcota</taxon>
        <taxon>Myxococcia</taxon>
        <taxon>Myxococcales</taxon>
        <taxon>Cystobacterineae</taxon>
        <taxon>Myxococcaceae</taxon>
        <taxon>Corallococcus</taxon>
    </lineage>
</organism>
<evidence type="ECO:0000256" key="5">
    <source>
        <dbReference type="ARBA" id="ARBA00022917"/>
    </source>
</evidence>
<evidence type="ECO:0000313" key="11">
    <source>
        <dbReference type="Proteomes" id="UP000278907"/>
    </source>
</evidence>
<dbReference type="InterPro" id="IPR005517">
    <property type="entry name" value="Transl_elong_EFG/EF2_IV"/>
</dbReference>
<dbReference type="NCBIfam" id="TIGR00484">
    <property type="entry name" value="EF-G"/>
    <property type="match status" value="1"/>
</dbReference>
<dbReference type="Gene3D" id="3.30.70.870">
    <property type="entry name" value="Elongation Factor G (Translational Gtpase), domain 3"/>
    <property type="match status" value="1"/>
</dbReference>
<dbReference type="NCBIfam" id="TIGR00231">
    <property type="entry name" value="small_GTP"/>
    <property type="match status" value="1"/>
</dbReference>
<dbReference type="SUPFAM" id="SSF50447">
    <property type="entry name" value="Translation proteins"/>
    <property type="match status" value="1"/>
</dbReference>
<gene>
    <name evidence="8" type="primary">fusA</name>
    <name evidence="10" type="ORF">D7Y13_24810</name>
</gene>
<dbReference type="SMART" id="SM00838">
    <property type="entry name" value="EFG_C"/>
    <property type="match status" value="1"/>
</dbReference>
<name>A0ABX9QDV4_9BACT</name>
<keyword evidence="8" id="KW-0963">Cytoplasm</keyword>
<dbReference type="Gene3D" id="3.40.50.300">
    <property type="entry name" value="P-loop containing nucleotide triphosphate hydrolases"/>
    <property type="match status" value="1"/>
</dbReference>
<feature type="binding site" evidence="8">
    <location>
        <begin position="17"/>
        <end position="24"/>
    </location>
    <ligand>
        <name>GTP</name>
        <dbReference type="ChEBI" id="CHEBI:37565"/>
    </ligand>
</feature>
<dbReference type="HAMAP" id="MF_00054_B">
    <property type="entry name" value="EF_G_EF_2_B"/>
    <property type="match status" value="1"/>
</dbReference>
<dbReference type="InterPro" id="IPR020568">
    <property type="entry name" value="Ribosomal_Su5_D2-typ_SF"/>
</dbReference>
<dbReference type="InterPro" id="IPR000640">
    <property type="entry name" value="EFG_V-like"/>
</dbReference>
<evidence type="ECO:0000256" key="6">
    <source>
        <dbReference type="ARBA" id="ARBA00023134"/>
    </source>
</evidence>
<dbReference type="SUPFAM" id="SSF54980">
    <property type="entry name" value="EF-G C-terminal domain-like"/>
    <property type="match status" value="2"/>
</dbReference>
<evidence type="ECO:0000256" key="2">
    <source>
        <dbReference type="ARBA" id="ARBA00017872"/>
    </source>
</evidence>
<dbReference type="PROSITE" id="PS51722">
    <property type="entry name" value="G_TR_2"/>
    <property type="match status" value="1"/>
</dbReference>
<dbReference type="NCBIfam" id="NF009381">
    <property type="entry name" value="PRK12740.1-5"/>
    <property type="match status" value="1"/>
</dbReference>
<dbReference type="InterPro" id="IPR014721">
    <property type="entry name" value="Ribsml_uS5_D2-typ_fold_subgr"/>
</dbReference>
<dbReference type="InterPro" id="IPR031157">
    <property type="entry name" value="G_TR_CS"/>
</dbReference>
<dbReference type="SMART" id="SM00889">
    <property type="entry name" value="EFG_IV"/>
    <property type="match status" value="1"/>
</dbReference>
<dbReference type="InterPro" id="IPR000795">
    <property type="entry name" value="T_Tr_GTP-bd_dom"/>
</dbReference>
<dbReference type="GO" id="GO:0003746">
    <property type="term" value="F:translation elongation factor activity"/>
    <property type="evidence" value="ECO:0007669"/>
    <property type="project" value="UniProtKB-KW"/>
</dbReference>
<dbReference type="Gene3D" id="3.30.230.10">
    <property type="match status" value="1"/>
</dbReference>
<dbReference type="EMBL" id="RAWI01000213">
    <property type="protein sequence ID" value="RKI02365.1"/>
    <property type="molecule type" value="Genomic_DNA"/>
</dbReference>
<dbReference type="CDD" id="cd01434">
    <property type="entry name" value="EFG_mtEFG1_IV"/>
    <property type="match status" value="1"/>
</dbReference>
<reference evidence="10 11" key="1">
    <citation type="submission" date="2018-09" db="EMBL/GenBank/DDBJ databases">
        <authorList>
            <person name="Livingstone P.G."/>
            <person name="Whitworth D.E."/>
        </authorList>
    </citation>
    <scope>NUCLEOTIDE SEQUENCE [LARGE SCALE GENOMIC DNA]</scope>
    <source>
        <strain evidence="10 11">CA031B</strain>
    </source>
</reference>
<dbReference type="PROSITE" id="PS00301">
    <property type="entry name" value="G_TR_1"/>
    <property type="match status" value="1"/>
</dbReference>
<dbReference type="InterPro" id="IPR047872">
    <property type="entry name" value="EFG_IV"/>
</dbReference>
<keyword evidence="5 8" id="KW-0648">Protein biosynthesis</keyword>
<proteinExistence type="inferred from homology"/>
<dbReference type="Gene3D" id="3.30.70.240">
    <property type="match status" value="1"/>
</dbReference>
<dbReference type="SUPFAM" id="SSF52540">
    <property type="entry name" value="P-loop containing nucleoside triphosphate hydrolases"/>
    <property type="match status" value="1"/>
</dbReference>
<comment type="subcellular location">
    <subcellularLocation>
        <location evidence="8">Cytoplasm</location>
    </subcellularLocation>
</comment>
<dbReference type="InterPro" id="IPR004540">
    <property type="entry name" value="Transl_elong_EFG/EF2"/>
</dbReference>
<comment type="function">
    <text evidence="7 8">Catalyzes the GTP-dependent ribosomal translocation step during translation elongation. During this step, the ribosome changes from the pre-translocational (PRE) to the post-translocational (POST) state as the newly formed A-site-bound peptidyl-tRNA and P-site-bound deacylated tRNA move to the P and E sites, respectively. Catalyzes the coordinated movement of the two tRNA molecules, the mRNA and conformational changes in the ribosome.</text>
</comment>
<dbReference type="InterPro" id="IPR035649">
    <property type="entry name" value="EFG_V"/>
</dbReference>
<feature type="binding site" evidence="8">
    <location>
        <begin position="84"/>
        <end position="88"/>
    </location>
    <ligand>
        <name>GTP</name>
        <dbReference type="ChEBI" id="CHEBI:37565"/>
    </ligand>
</feature>
<dbReference type="PRINTS" id="PR00315">
    <property type="entry name" value="ELONGATNFCT"/>
</dbReference>
<dbReference type="CDD" id="cd04097">
    <property type="entry name" value="mtEFG1_C"/>
    <property type="match status" value="1"/>
</dbReference>
<comment type="caution">
    <text evidence="10">The sequence shown here is derived from an EMBL/GenBank/DDBJ whole genome shotgun (WGS) entry which is preliminary data.</text>
</comment>
<dbReference type="CDD" id="cd04091">
    <property type="entry name" value="mtEFG1_II_like"/>
    <property type="match status" value="1"/>
</dbReference>
<dbReference type="Pfam" id="PF03764">
    <property type="entry name" value="EFG_IV"/>
    <property type="match status" value="1"/>
</dbReference>
<dbReference type="Pfam" id="PF00679">
    <property type="entry name" value="EFG_C"/>
    <property type="match status" value="1"/>
</dbReference>
<dbReference type="Proteomes" id="UP000278907">
    <property type="component" value="Unassembled WGS sequence"/>
</dbReference>
<dbReference type="InterPro" id="IPR009000">
    <property type="entry name" value="Transl_B-barrel_sf"/>
</dbReference>
<evidence type="ECO:0000256" key="1">
    <source>
        <dbReference type="ARBA" id="ARBA00005870"/>
    </source>
</evidence>
<feature type="domain" description="Tr-type G" evidence="9">
    <location>
        <begin position="8"/>
        <end position="286"/>
    </location>
</feature>
<evidence type="ECO:0000313" key="10">
    <source>
        <dbReference type="EMBL" id="RKI02365.1"/>
    </source>
</evidence>
<dbReference type="CDD" id="cd16262">
    <property type="entry name" value="EFG_III"/>
    <property type="match status" value="1"/>
</dbReference>
<dbReference type="PANTHER" id="PTHR43636">
    <property type="entry name" value="ELONGATION FACTOR G, MITOCHONDRIAL"/>
    <property type="match status" value="1"/>
</dbReference>
<dbReference type="CDD" id="cd01886">
    <property type="entry name" value="EF-G"/>
    <property type="match status" value="1"/>
</dbReference>
<feature type="binding site" evidence="8">
    <location>
        <begin position="138"/>
        <end position="141"/>
    </location>
    <ligand>
        <name>GTP</name>
        <dbReference type="ChEBI" id="CHEBI:37565"/>
    </ligand>
</feature>
<keyword evidence="11" id="KW-1185">Reference proteome</keyword>
<evidence type="ECO:0000259" key="9">
    <source>
        <dbReference type="PROSITE" id="PS51722"/>
    </source>
</evidence>
<evidence type="ECO:0000256" key="3">
    <source>
        <dbReference type="ARBA" id="ARBA00022741"/>
    </source>
</evidence>
<dbReference type="InterPro" id="IPR004161">
    <property type="entry name" value="EFTu-like_2"/>
</dbReference>
<dbReference type="InterPro" id="IPR027417">
    <property type="entry name" value="P-loop_NTPase"/>
</dbReference>
<comment type="similarity">
    <text evidence="1 8">Belongs to the TRAFAC class translation factor GTPase superfamily. Classic translation factor GTPase family. EF-G/EF-2 subfamily.</text>
</comment>
<dbReference type="Gene3D" id="2.40.30.10">
    <property type="entry name" value="Translation factors"/>
    <property type="match status" value="1"/>
</dbReference>
<evidence type="ECO:0000256" key="8">
    <source>
        <dbReference type="HAMAP-Rule" id="MF_00054"/>
    </source>
</evidence>
<evidence type="ECO:0000256" key="7">
    <source>
        <dbReference type="ARBA" id="ARBA00024731"/>
    </source>
</evidence>
<dbReference type="Pfam" id="PF14492">
    <property type="entry name" value="EFG_III"/>
    <property type="match status" value="1"/>
</dbReference>
<sequence length="705" mass="78137">MATSATIEKIRNIGISAHIDSGKTTLSERILFYTGKIHEIHEVRGKDGVGAIMDSMDLEREKGITIQSAATYAMWGDYNINLIDTPGHVDFTIEVERALRVLDGAILVLCSVSGVQSQSITVDRQMKRYKVPRIAFINKMDRAGANYDRVALQLKEKLGHHAVRLQYPIGAEDRFRGLIDLLSMKAFYFDGENGENIREEDIPADMKDEAELRRAEMIEGVANVDDTLGEAFLENPDSITEKQLREAVRRATIALKMTPVMCGSAYKNKGVQLLLDAVCSYLPNPKEATNEALDQNNNEAKVILESDPEKPFVGLAFKLEDGRYGQLTYMRIYQGKVTKGDFIVNQVNQKKVKVPRIVRMHSSQMNDVNEATAGDIVALFGIECASGDTFTDGTVKYTMTSMFVPDAVISLAVEPKDRTKSTNFSKALNRFNKEDPTFRVSRDEESGQTIIRGMGELHLEIYIERMKREYDCEVKAGKPQVAYRETISQKGEFAYTHKKQTGGSGQFARVCGYVEPLPSDAVQQYEFVDDIVGGSIPREFIPACDKGFAEAVKKGSLIGFPVVGLRVVINDGAFHAVDSSENAFKTAAIMGFREGYSAAKPIILEPVMKVEVSAPEEFQGSVVGQLNQRRGTILNTETAEGYLTAVAEVPLNTMFGYSTDLRSATQGKGEFTMEFAKYSQVPKNEAEALMATYKEKQAAEQAARK</sequence>
<protein>
    <recommendedName>
        <fullName evidence="2 8">Elongation factor G</fullName>
        <shortName evidence="8">EF-G</shortName>
    </recommendedName>
</protein>